<dbReference type="PROSITE" id="PS00195">
    <property type="entry name" value="GLUTAREDOXIN_1"/>
    <property type="match status" value="1"/>
</dbReference>
<keyword evidence="4" id="KW-1185">Reference proteome</keyword>
<dbReference type="Pfam" id="PF13417">
    <property type="entry name" value="GST_N_3"/>
    <property type="match status" value="1"/>
</dbReference>
<evidence type="ECO:0000259" key="2">
    <source>
        <dbReference type="Pfam" id="PF13417"/>
    </source>
</evidence>
<evidence type="ECO:0000259" key="1">
    <source>
        <dbReference type="Pfam" id="PF04399"/>
    </source>
</evidence>
<sequence length="257" mass="29378">MDRSLQHPTTVCAETAPSTTLTPSLPPRIVLTPLPNLYVYDHCPFCVRVRLFLGLKNIKYNLVFLANDDVKTPTDLVGRKITPIFQPDGANGPAYPESLDICQKIDNDSRFGTPALLNPSPPREGIVKWIEDTFEPMGRLSRPRFARAPLAEFVFRDSRETFARNYPLSDPDGYDENFRRSSAYIKKVQDRLERLAQLIHSPQHCSPHGLSYEDIILFPRLRTLTIVKGIHFPKRIREYIDFQAAVAEIPLYDYCAM</sequence>
<dbReference type="SUPFAM" id="SSF47616">
    <property type="entry name" value="GST C-terminal domain-like"/>
    <property type="match status" value="1"/>
</dbReference>
<dbReference type="InterPro" id="IPR011767">
    <property type="entry name" value="GLR_AS"/>
</dbReference>
<protein>
    <submittedName>
        <fullName evidence="3">Glutaredoxin 2</fullName>
    </submittedName>
</protein>
<feature type="domain" description="GST N-terminal" evidence="2">
    <location>
        <begin position="37"/>
        <end position="107"/>
    </location>
</feature>
<feature type="domain" description="Glutaredoxin 2 C-terminal" evidence="1">
    <location>
        <begin position="126"/>
        <end position="255"/>
    </location>
</feature>
<reference evidence="3 4" key="1">
    <citation type="journal article" date="2018" name="Mol. Biol. Evol.">
        <title>Analysis of the draft genome of the red seaweed Gracilariopsis chorda provides insights into genome size evolution in Rhodophyta.</title>
        <authorList>
            <person name="Lee J."/>
            <person name="Yang E.C."/>
            <person name="Graf L."/>
            <person name="Yang J.H."/>
            <person name="Qiu H."/>
            <person name="Zel Zion U."/>
            <person name="Chan C.X."/>
            <person name="Stephens T.G."/>
            <person name="Weber A.P.M."/>
            <person name="Boo G.H."/>
            <person name="Boo S.M."/>
            <person name="Kim K.M."/>
            <person name="Shin Y."/>
            <person name="Jung M."/>
            <person name="Lee S.J."/>
            <person name="Yim H.S."/>
            <person name="Lee J.H."/>
            <person name="Bhattacharya D."/>
            <person name="Yoon H.S."/>
        </authorList>
    </citation>
    <scope>NUCLEOTIDE SEQUENCE [LARGE SCALE GENOMIC DNA]</scope>
    <source>
        <strain evidence="3 4">SKKU-2015</strain>
        <tissue evidence="3">Whole body</tissue>
    </source>
</reference>
<dbReference type="STRING" id="448386.A0A2V3IZ39"/>
<dbReference type="AlphaFoldDB" id="A0A2V3IZ39"/>
<accession>A0A2V3IZ39</accession>
<dbReference type="NCBIfam" id="NF007702">
    <property type="entry name" value="PRK10387.1"/>
    <property type="match status" value="1"/>
</dbReference>
<dbReference type="OrthoDB" id="1738954at2759"/>
<dbReference type="InterPro" id="IPR004045">
    <property type="entry name" value="Glutathione_S-Trfase_N"/>
</dbReference>
<dbReference type="Gene3D" id="3.40.30.10">
    <property type="entry name" value="Glutaredoxin"/>
    <property type="match status" value="1"/>
</dbReference>
<dbReference type="Gene3D" id="1.20.1050.10">
    <property type="match status" value="1"/>
</dbReference>
<proteinExistence type="predicted"/>
<dbReference type="Pfam" id="PF04399">
    <property type="entry name" value="Glutaredoxin2_C"/>
    <property type="match status" value="1"/>
</dbReference>
<evidence type="ECO:0000313" key="3">
    <source>
        <dbReference type="EMBL" id="PXF47391.1"/>
    </source>
</evidence>
<dbReference type="EMBL" id="NBIV01000025">
    <property type="protein sequence ID" value="PXF47391.1"/>
    <property type="molecule type" value="Genomic_DNA"/>
</dbReference>
<dbReference type="Proteomes" id="UP000247409">
    <property type="component" value="Unassembled WGS sequence"/>
</dbReference>
<comment type="caution">
    <text evidence="3">The sequence shown here is derived from an EMBL/GenBank/DDBJ whole genome shotgun (WGS) entry which is preliminary data.</text>
</comment>
<dbReference type="InterPro" id="IPR036249">
    <property type="entry name" value="Thioredoxin-like_sf"/>
</dbReference>
<organism evidence="3 4">
    <name type="scientific">Gracilariopsis chorda</name>
    <dbReference type="NCBI Taxonomy" id="448386"/>
    <lineage>
        <taxon>Eukaryota</taxon>
        <taxon>Rhodophyta</taxon>
        <taxon>Florideophyceae</taxon>
        <taxon>Rhodymeniophycidae</taxon>
        <taxon>Gracilariales</taxon>
        <taxon>Gracilariaceae</taxon>
        <taxon>Gracilariopsis</taxon>
    </lineage>
</organism>
<name>A0A2V3IZ39_9FLOR</name>
<dbReference type="InterPro" id="IPR007494">
    <property type="entry name" value="Glutaredoxin2_C"/>
</dbReference>
<gene>
    <name evidence="3" type="ORF">BWQ96_02871</name>
</gene>
<dbReference type="SUPFAM" id="SSF52833">
    <property type="entry name" value="Thioredoxin-like"/>
    <property type="match status" value="1"/>
</dbReference>
<dbReference type="InterPro" id="IPR036282">
    <property type="entry name" value="Glutathione-S-Trfase_C_sf"/>
</dbReference>
<evidence type="ECO:0000313" key="4">
    <source>
        <dbReference type="Proteomes" id="UP000247409"/>
    </source>
</evidence>